<feature type="region of interest" description="Disordered" evidence="1">
    <location>
        <begin position="1"/>
        <end position="20"/>
    </location>
</feature>
<protein>
    <recommendedName>
        <fullName evidence="4">BTB domain-containing protein</fullName>
    </recommendedName>
</protein>
<name>A0A9P3GS01_9APHY</name>
<evidence type="ECO:0000313" key="2">
    <source>
        <dbReference type="EMBL" id="GJE99284.1"/>
    </source>
</evidence>
<proteinExistence type="predicted"/>
<evidence type="ECO:0000313" key="3">
    <source>
        <dbReference type="Proteomes" id="UP000703269"/>
    </source>
</evidence>
<dbReference type="EMBL" id="BPQB01000105">
    <property type="protein sequence ID" value="GJE99284.1"/>
    <property type="molecule type" value="Genomic_DNA"/>
</dbReference>
<accession>A0A9P3GS01</accession>
<evidence type="ECO:0000256" key="1">
    <source>
        <dbReference type="SAM" id="MobiDB-lite"/>
    </source>
</evidence>
<sequence length="367" mass="41651">MDRILRPPRQRPPPPRTQDAGELQTIVRDVRLSSPANAIVKTSDNTRINVLQSILATASPVLRCLIEDEQGASLEPTTILAFELECGSDAFIYVLSCSDTSIDCPVSQPLTDGCLWEFWKVADDLQVAPAVLALKRELYQKAARLPFKYYILSWRHIFKDAIKATLPFLFVDTSDEADHTKWFDLCDDSLHCKPEELNLAMIWWKKAANTIWDIVYEDRSDVLIPWLSIQHATSRFATGQCAHNTDSSPRVQVRGKDNATFFVSERFETCLRRIQSKLRKFPSPTTVIMSKKMILDNAKAHCSEPGCLEEVEVEVERCLEELAEHVLECLETQVDVGLDAMLTNLNIDNLPPYGVLYTPMPRRPLTE</sequence>
<dbReference type="AlphaFoldDB" id="A0A9P3GS01"/>
<gene>
    <name evidence="2" type="ORF">PsYK624_155370</name>
</gene>
<dbReference type="Proteomes" id="UP000703269">
    <property type="component" value="Unassembled WGS sequence"/>
</dbReference>
<keyword evidence="3" id="KW-1185">Reference proteome</keyword>
<organism evidence="2 3">
    <name type="scientific">Phanerochaete sordida</name>
    <dbReference type="NCBI Taxonomy" id="48140"/>
    <lineage>
        <taxon>Eukaryota</taxon>
        <taxon>Fungi</taxon>
        <taxon>Dikarya</taxon>
        <taxon>Basidiomycota</taxon>
        <taxon>Agaricomycotina</taxon>
        <taxon>Agaricomycetes</taxon>
        <taxon>Polyporales</taxon>
        <taxon>Phanerochaetaceae</taxon>
        <taxon>Phanerochaete</taxon>
    </lineage>
</organism>
<reference evidence="2 3" key="1">
    <citation type="submission" date="2021-08" db="EMBL/GenBank/DDBJ databases">
        <title>Draft Genome Sequence of Phanerochaete sordida strain YK-624.</title>
        <authorList>
            <person name="Mori T."/>
            <person name="Dohra H."/>
            <person name="Suzuki T."/>
            <person name="Kawagishi H."/>
            <person name="Hirai H."/>
        </authorList>
    </citation>
    <scope>NUCLEOTIDE SEQUENCE [LARGE SCALE GENOMIC DNA]</scope>
    <source>
        <strain evidence="2 3">YK-624</strain>
    </source>
</reference>
<comment type="caution">
    <text evidence="2">The sequence shown here is derived from an EMBL/GenBank/DDBJ whole genome shotgun (WGS) entry which is preliminary data.</text>
</comment>
<evidence type="ECO:0008006" key="4">
    <source>
        <dbReference type="Google" id="ProtNLM"/>
    </source>
</evidence>